<dbReference type="AlphaFoldDB" id="T1HL14"/>
<dbReference type="InParanoid" id="T1HL14"/>
<evidence type="ECO:0000313" key="2">
    <source>
        <dbReference type="Proteomes" id="UP000015103"/>
    </source>
</evidence>
<dbReference type="EnsemblMetazoa" id="RPRC004738-RA">
    <property type="protein sequence ID" value="RPRC004738-PA"/>
    <property type="gene ID" value="RPRC004738"/>
</dbReference>
<proteinExistence type="predicted"/>
<sequence>MAVQDGSAWNTMKVASTSQLSVSQLVARRPDFLFKT</sequence>
<dbReference type="HOGENOM" id="CLU_3360258_0_0_1"/>
<dbReference type="VEuPathDB" id="VectorBase:RPRC004738"/>
<name>T1HL14_RHOPR</name>
<protein>
    <submittedName>
        <fullName evidence="1">Uncharacterized protein</fullName>
    </submittedName>
</protein>
<evidence type="ECO:0000313" key="1">
    <source>
        <dbReference type="EnsemblMetazoa" id="RPRC004738-PA"/>
    </source>
</evidence>
<organism evidence="1 2">
    <name type="scientific">Rhodnius prolixus</name>
    <name type="common">Triatomid bug</name>
    <dbReference type="NCBI Taxonomy" id="13249"/>
    <lineage>
        <taxon>Eukaryota</taxon>
        <taxon>Metazoa</taxon>
        <taxon>Ecdysozoa</taxon>
        <taxon>Arthropoda</taxon>
        <taxon>Hexapoda</taxon>
        <taxon>Insecta</taxon>
        <taxon>Pterygota</taxon>
        <taxon>Neoptera</taxon>
        <taxon>Paraneoptera</taxon>
        <taxon>Hemiptera</taxon>
        <taxon>Heteroptera</taxon>
        <taxon>Panheteroptera</taxon>
        <taxon>Cimicomorpha</taxon>
        <taxon>Reduviidae</taxon>
        <taxon>Triatominae</taxon>
        <taxon>Rhodnius</taxon>
    </lineage>
</organism>
<dbReference type="EMBL" id="ACPB03021937">
    <property type="status" value="NOT_ANNOTATED_CDS"/>
    <property type="molecule type" value="Genomic_DNA"/>
</dbReference>
<accession>T1HL14</accession>
<keyword evidence="2" id="KW-1185">Reference proteome</keyword>
<dbReference type="Proteomes" id="UP000015103">
    <property type="component" value="Unassembled WGS sequence"/>
</dbReference>
<reference evidence="1" key="1">
    <citation type="submission" date="2015-05" db="UniProtKB">
        <authorList>
            <consortium name="EnsemblMetazoa"/>
        </authorList>
    </citation>
    <scope>IDENTIFICATION</scope>
</reference>